<evidence type="ECO:0000313" key="1">
    <source>
        <dbReference type="EMBL" id="TXC72156.1"/>
    </source>
</evidence>
<gene>
    <name evidence="1" type="ORF">FSB78_15305</name>
</gene>
<dbReference type="AlphaFoldDB" id="A0A5C6UIV7"/>
<proteinExistence type="predicted"/>
<evidence type="ECO:0000313" key="2">
    <source>
        <dbReference type="Proteomes" id="UP000321250"/>
    </source>
</evidence>
<keyword evidence="2" id="KW-1185">Reference proteome</keyword>
<dbReference type="EMBL" id="VOQR01000001">
    <property type="protein sequence ID" value="TXC72156.1"/>
    <property type="molecule type" value="Genomic_DNA"/>
</dbReference>
<dbReference type="InterPro" id="IPR019056">
    <property type="entry name" value="Phage_TAC_6"/>
</dbReference>
<dbReference type="RefSeq" id="WP_147083433.1">
    <property type="nucleotide sequence ID" value="NZ_VOQR01000001.1"/>
</dbReference>
<comment type="caution">
    <text evidence="1">The sequence shown here is derived from an EMBL/GenBank/DDBJ whole genome shotgun (WGS) entry which is preliminary data.</text>
</comment>
<accession>A0A5C6UIV7</accession>
<sequence length="64" mass="6559">MTTFAQGAVRLAGFAGAVLGWSPDIFWRATPAELAAVVGAMVGETVAPPDADVLARLKEAFPDG</sequence>
<protein>
    <submittedName>
        <fullName evidence="1">Phage tail assembly chaperone</fullName>
    </submittedName>
</protein>
<dbReference type="Pfam" id="PF09550">
    <property type="entry name" value="Phage_TAC_6"/>
    <property type="match status" value="1"/>
</dbReference>
<dbReference type="OrthoDB" id="7582980at2"/>
<name>A0A5C6UIV7_9SPHN</name>
<organism evidence="1 2">
    <name type="scientific">Sphingomonas ginsenosidivorax</name>
    <dbReference type="NCBI Taxonomy" id="862135"/>
    <lineage>
        <taxon>Bacteria</taxon>
        <taxon>Pseudomonadati</taxon>
        <taxon>Pseudomonadota</taxon>
        <taxon>Alphaproteobacteria</taxon>
        <taxon>Sphingomonadales</taxon>
        <taxon>Sphingomonadaceae</taxon>
        <taxon>Sphingomonas</taxon>
    </lineage>
</organism>
<dbReference type="Proteomes" id="UP000321250">
    <property type="component" value="Unassembled WGS sequence"/>
</dbReference>
<reference evidence="1 2" key="1">
    <citation type="journal article" date="2013" name="Antonie Van Leeuwenhoek">
        <title>Sphingomonas ginsenosidivorax sp. nov., with the ability to transform ginsenosides.</title>
        <authorList>
            <person name="Jin X.F."/>
            <person name="Kim J.K."/>
            <person name="Liu Q.M."/>
            <person name="Kang M.S."/>
            <person name="He D."/>
            <person name="Jin F.X."/>
            <person name="Kim S.C."/>
            <person name="Im W.T."/>
        </authorList>
    </citation>
    <scope>NUCLEOTIDE SEQUENCE [LARGE SCALE GENOMIC DNA]</scope>
    <source>
        <strain evidence="1 2">KHI67</strain>
    </source>
</reference>